<dbReference type="Proteomes" id="UP000248616">
    <property type="component" value="Unassembled WGS sequence"/>
</dbReference>
<organism evidence="2 3">
    <name type="scientific">Mesorhizobium kowhaii</name>
    <dbReference type="NCBI Taxonomy" id="1300272"/>
    <lineage>
        <taxon>Bacteria</taxon>
        <taxon>Pseudomonadati</taxon>
        <taxon>Pseudomonadota</taxon>
        <taxon>Alphaproteobacteria</taxon>
        <taxon>Hyphomicrobiales</taxon>
        <taxon>Phyllobacteriaceae</taxon>
        <taxon>Mesorhizobium</taxon>
    </lineage>
</organism>
<dbReference type="OrthoDB" id="511700at2"/>
<gene>
    <name evidence="2" type="ORF">B5V02_38235</name>
</gene>
<feature type="domain" description="Pili assembly chaperone N-terminal" evidence="1">
    <location>
        <begin position="60"/>
        <end position="176"/>
    </location>
</feature>
<evidence type="ECO:0000313" key="3">
    <source>
        <dbReference type="Proteomes" id="UP000248616"/>
    </source>
</evidence>
<accession>A0A2W7C8X9</accession>
<dbReference type="AlphaFoldDB" id="A0A2W7C8X9"/>
<dbReference type="GO" id="GO:0030288">
    <property type="term" value="C:outer membrane-bounded periplasmic space"/>
    <property type="evidence" value="ECO:0007669"/>
    <property type="project" value="InterPro"/>
</dbReference>
<name>A0A2W7C8X9_9HYPH</name>
<dbReference type="EMBL" id="MZXV01000085">
    <property type="protein sequence ID" value="PZV33183.1"/>
    <property type="molecule type" value="Genomic_DNA"/>
</dbReference>
<dbReference type="GO" id="GO:0071555">
    <property type="term" value="P:cell wall organization"/>
    <property type="evidence" value="ECO:0007669"/>
    <property type="project" value="InterPro"/>
</dbReference>
<keyword evidence="3" id="KW-1185">Reference proteome</keyword>
<dbReference type="InterPro" id="IPR016147">
    <property type="entry name" value="Pili_assmbl_chaperone_N"/>
</dbReference>
<proteinExistence type="predicted"/>
<dbReference type="PANTHER" id="PTHR30251:SF4">
    <property type="entry name" value="SLR1668 PROTEIN"/>
    <property type="match status" value="1"/>
</dbReference>
<sequence>MGACRRKQRLARVSTQTRLRSPSPIKVLSNKEDAMRSMLKSIGAIALLLLAAGSAQAASLRVAPTNIEMIAPDSAAVLTLRNEAKQPINVQMRVFRWTQEGGIERLEPTSDVVASPPAAKLGPGANYTVRVVRVSKSAVAGEESYRVIIDELPDPSRKKAGTVSLVLRYSVPVFFRNPDAAAPNVSWSLSGKGRRLVLTARNTGESRLRLSDLMLTQSGRKLGSRNGLVGYVLGGATMQWPVAGKALSGGAVSLSAQSDFGPFDANVAIKGQ</sequence>
<dbReference type="InterPro" id="IPR050643">
    <property type="entry name" value="Periplasmic_pilus_chap"/>
</dbReference>
<evidence type="ECO:0000313" key="2">
    <source>
        <dbReference type="EMBL" id="PZV33183.1"/>
    </source>
</evidence>
<dbReference type="Pfam" id="PF00345">
    <property type="entry name" value="PapD_N"/>
    <property type="match status" value="1"/>
</dbReference>
<comment type="caution">
    <text evidence="2">The sequence shown here is derived from an EMBL/GenBank/DDBJ whole genome shotgun (WGS) entry which is preliminary data.</text>
</comment>
<dbReference type="Gene3D" id="2.60.40.10">
    <property type="entry name" value="Immunoglobulins"/>
    <property type="match status" value="1"/>
</dbReference>
<evidence type="ECO:0000259" key="1">
    <source>
        <dbReference type="Pfam" id="PF00345"/>
    </source>
</evidence>
<dbReference type="InterPro" id="IPR013783">
    <property type="entry name" value="Ig-like_fold"/>
</dbReference>
<dbReference type="SUPFAM" id="SSF49354">
    <property type="entry name" value="PapD-like"/>
    <property type="match status" value="1"/>
</dbReference>
<protein>
    <submittedName>
        <fullName evidence="2">Pilus assembly protein</fullName>
    </submittedName>
</protein>
<dbReference type="InterPro" id="IPR008962">
    <property type="entry name" value="PapD-like_sf"/>
</dbReference>
<reference evidence="3" key="1">
    <citation type="submission" date="2017-03" db="EMBL/GenBank/DDBJ databases">
        <authorList>
            <person name="Safronova V.I."/>
            <person name="Sazanova A.L."/>
            <person name="Chirak E.R."/>
        </authorList>
    </citation>
    <scope>NUCLEOTIDE SEQUENCE [LARGE SCALE GENOMIC DNA]</scope>
    <source>
        <strain evidence="3">Ach-343</strain>
    </source>
</reference>
<dbReference type="PANTHER" id="PTHR30251">
    <property type="entry name" value="PILUS ASSEMBLY CHAPERONE"/>
    <property type="match status" value="1"/>
</dbReference>